<dbReference type="GO" id="GO:0006302">
    <property type="term" value="P:double-strand break repair"/>
    <property type="evidence" value="ECO:0007669"/>
    <property type="project" value="TreeGrafter"/>
</dbReference>
<protein>
    <submittedName>
        <fullName evidence="5">DNA repair protein RecO</fullName>
    </submittedName>
</protein>
<evidence type="ECO:0000256" key="3">
    <source>
        <dbReference type="ARBA" id="ARBA00023204"/>
    </source>
</evidence>
<organism evidence="5 6">
    <name type="scientific">bacterium (Candidatus Gribaldobacteria) CG23_combo_of_CG06-09_8_20_14_all_37_87_8</name>
    <dbReference type="NCBI Taxonomy" id="2014278"/>
    <lineage>
        <taxon>Bacteria</taxon>
        <taxon>Candidatus Gribaldobacteria</taxon>
    </lineage>
</organism>
<dbReference type="PANTHER" id="PTHR33991:SF1">
    <property type="entry name" value="DNA REPAIR PROTEIN RECO"/>
    <property type="match status" value="1"/>
</dbReference>
<dbReference type="Gene3D" id="2.40.50.140">
    <property type="entry name" value="Nucleic acid-binding proteins"/>
    <property type="match status" value="1"/>
</dbReference>
<dbReference type="EMBL" id="PCSB01000044">
    <property type="protein sequence ID" value="PIP31698.1"/>
    <property type="molecule type" value="Genomic_DNA"/>
</dbReference>
<name>A0A2G9ZH76_9BACT</name>
<keyword evidence="3" id="KW-0234">DNA repair</keyword>
<evidence type="ECO:0000256" key="1">
    <source>
        <dbReference type="ARBA" id="ARBA00022763"/>
    </source>
</evidence>
<dbReference type="Pfam" id="PF11967">
    <property type="entry name" value="RecO_N"/>
    <property type="match status" value="1"/>
</dbReference>
<evidence type="ECO:0000313" key="6">
    <source>
        <dbReference type="Proteomes" id="UP000230447"/>
    </source>
</evidence>
<dbReference type="GO" id="GO:0006310">
    <property type="term" value="P:DNA recombination"/>
    <property type="evidence" value="ECO:0007669"/>
    <property type="project" value="UniProtKB-KW"/>
</dbReference>
<reference evidence="5 6" key="1">
    <citation type="submission" date="2017-09" db="EMBL/GenBank/DDBJ databases">
        <title>Depth-based differentiation of microbial function through sediment-hosted aquifers and enrichment of novel symbionts in the deep terrestrial subsurface.</title>
        <authorList>
            <person name="Probst A.J."/>
            <person name="Ladd B."/>
            <person name="Jarett J.K."/>
            <person name="Geller-Mcgrath D.E."/>
            <person name="Sieber C.M."/>
            <person name="Emerson J.B."/>
            <person name="Anantharaman K."/>
            <person name="Thomas B.C."/>
            <person name="Malmstrom R."/>
            <person name="Stieglmeier M."/>
            <person name="Klingl A."/>
            <person name="Woyke T."/>
            <person name="Ryan C.M."/>
            <person name="Banfield J.F."/>
        </authorList>
    </citation>
    <scope>NUCLEOTIDE SEQUENCE [LARGE SCALE GENOMIC DNA]</scope>
    <source>
        <strain evidence="5">CG23_combo_of_CG06-09_8_20_14_all_37_87_8</strain>
    </source>
</reference>
<dbReference type="GO" id="GO:0043590">
    <property type="term" value="C:bacterial nucleoid"/>
    <property type="evidence" value="ECO:0007669"/>
    <property type="project" value="TreeGrafter"/>
</dbReference>
<keyword evidence="2" id="KW-0233">DNA recombination</keyword>
<accession>A0A2G9ZH76</accession>
<keyword evidence="1" id="KW-0227">DNA damage</keyword>
<dbReference type="InterPro" id="IPR022572">
    <property type="entry name" value="DNA_rep/recomb_RecO_N"/>
</dbReference>
<dbReference type="Proteomes" id="UP000230447">
    <property type="component" value="Unassembled WGS sequence"/>
</dbReference>
<comment type="caution">
    <text evidence="5">The sequence shown here is derived from an EMBL/GenBank/DDBJ whole genome shotgun (WGS) entry which is preliminary data.</text>
</comment>
<dbReference type="InterPro" id="IPR003717">
    <property type="entry name" value="RecO"/>
</dbReference>
<dbReference type="PANTHER" id="PTHR33991">
    <property type="entry name" value="DNA REPAIR PROTEIN RECO"/>
    <property type="match status" value="1"/>
</dbReference>
<dbReference type="SUPFAM" id="SSF50249">
    <property type="entry name" value="Nucleic acid-binding proteins"/>
    <property type="match status" value="1"/>
</dbReference>
<gene>
    <name evidence="5" type="primary">recO</name>
    <name evidence="5" type="ORF">COX24_02100</name>
</gene>
<dbReference type="InterPro" id="IPR012340">
    <property type="entry name" value="NA-bd_OB-fold"/>
</dbReference>
<evidence type="ECO:0000259" key="4">
    <source>
        <dbReference type="Pfam" id="PF11967"/>
    </source>
</evidence>
<feature type="domain" description="DNA replication/recombination mediator RecO N-terminal" evidence="4">
    <location>
        <begin position="6"/>
        <end position="66"/>
    </location>
</feature>
<dbReference type="AlphaFoldDB" id="A0A2G9ZH76"/>
<evidence type="ECO:0000256" key="2">
    <source>
        <dbReference type="ARBA" id="ARBA00023172"/>
    </source>
</evidence>
<dbReference type="NCBIfam" id="TIGR00613">
    <property type="entry name" value="reco"/>
    <property type="match status" value="1"/>
</dbReference>
<sequence>MAYHHLKTEALFLKKSQQKEADFLFTLYTKEFGKIKVIGKAIRKANSKLQLASQLFYLAEVEFIEGKVGKILTDALLLEKFDFIYQNEEKFLTALEIANKIDQAFPLEQKDEKMWQLLLKTICSLEKAENQFAKDKAYPFFLEGLQNCLGCSLED</sequence>
<evidence type="ECO:0000313" key="5">
    <source>
        <dbReference type="EMBL" id="PIP31698.1"/>
    </source>
</evidence>
<proteinExistence type="predicted"/>